<sequence>MGFKKKQYAGFGVILAFMLVTAVVMLVSMNHMKKNMSEIVQDRYMKVKMATEIQLLFSQSDRELLAIINDEKASGTETAIQNITANRAKIESRLNQLDNILNHSQAKNILAKLQNEFASYMETEETIINDARHNKTVPSGVISDYQTKRSLLKGYITEFKISRKT</sequence>
<dbReference type="Pfam" id="PF12729">
    <property type="entry name" value="4HB_MCP_1"/>
    <property type="match status" value="1"/>
</dbReference>
<dbReference type="InterPro" id="IPR024478">
    <property type="entry name" value="HlyB_4HB_MCP"/>
</dbReference>
<feature type="domain" description="Chemotaxis methyl-accepting receptor HlyB-like 4HB MCP" evidence="3">
    <location>
        <begin position="4"/>
        <end position="135"/>
    </location>
</feature>
<protein>
    <submittedName>
        <fullName evidence="4">MCP four helix bundle domain-containing protein</fullName>
    </submittedName>
</protein>
<evidence type="ECO:0000313" key="4">
    <source>
        <dbReference type="EMBL" id="MDL5041351.1"/>
    </source>
</evidence>
<proteinExistence type="predicted"/>
<accession>A0AAW7CK26</accession>
<feature type="coiled-coil region" evidence="1">
    <location>
        <begin position="80"/>
        <end position="123"/>
    </location>
</feature>
<evidence type="ECO:0000256" key="1">
    <source>
        <dbReference type="SAM" id="Coils"/>
    </source>
</evidence>
<dbReference type="EMBL" id="JASUZX010000001">
    <property type="protein sequence ID" value="MDL5041351.1"/>
    <property type="molecule type" value="Genomic_DNA"/>
</dbReference>
<keyword evidence="1" id="KW-0175">Coiled coil</keyword>
<evidence type="ECO:0000259" key="3">
    <source>
        <dbReference type="Pfam" id="PF12729"/>
    </source>
</evidence>
<feature type="transmembrane region" description="Helical" evidence="2">
    <location>
        <begin position="6"/>
        <end position="27"/>
    </location>
</feature>
<reference evidence="4" key="1">
    <citation type="submission" date="2023-06" db="EMBL/GenBank/DDBJ databases">
        <title>Probiogenomic evaluation and L lactic producing Weizmannia coaggulans BKMTCR2-2 from tree bark.</title>
        <authorList>
            <person name="Mahittikon J."/>
            <person name="Tanasupawat S."/>
        </authorList>
    </citation>
    <scope>NUCLEOTIDE SEQUENCE</scope>
    <source>
        <strain evidence="4">BKMTCR2-2</strain>
    </source>
</reference>
<dbReference type="AlphaFoldDB" id="A0AAW7CK26"/>
<dbReference type="RefSeq" id="WP_285958339.1">
    <property type="nucleotide sequence ID" value="NZ_JASUZX010000001.1"/>
</dbReference>
<evidence type="ECO:0000313" key="5">
    <source>
        <dbReference type="Proteomes" id="UP001223084"/>
    </source>
</evidence>
<gene>
    <name evidence="4" type="ORF">QN341_09655</name>
</gene>
<organism evidence="4 5">
    <name type="scientific">Heyndrickxia coagulans</name>
    <name type="common">Weizmannia coagulans</name>
    <dbReference type="NCBI Taxonomy" id="1398"/>
    <lineage>
        <taxon>Bacteria</taxon>
        <taxon>Bacillati</taxon>
        <taxon>Bacillota</taxon>
        <taxon>Bacilli</taxon>
        <taxon>Bacillales</taxon>
        <taxon>Bacillaceae</taxon>
        <taxon>Heyndrickxia</taxon>
    </lineage>
</organism>
<name>A0AAW7CK26_HEYCO</name>
<comment type="caution">
    <text evidence="4">The sequence shown here is derived from an EMBL/GenBank/DDBJ whole genome shotgun (WGS) entry which is preliminary data.</text>
</comment>
<keyword evidence="2" id="KW-0472">Membrane</keyword>
<keyword evidence="2" id="KW-1133">Transmembrane helix</keyword>
<keyword evidence="2" id="KW-0812">Transmembrane</keyword>
<dbReference type="Proteomes" id="UP001223084">
    <property type="component" value="Unassembled WGS sequence"/>
</dbReference>
<evidence type="ECO:0000256" key="2">
    <source>
        <dbReference type="SAM" id="Phobius"/>
    </source>
</evidence>